<dbReference type="Gene3D" id="3.60.21.10">
    <property type="match status" value="1"/>
</dbReference>
<organism evidence="2 3">
    <name type="scientific">Sporosarcina jeotgali</name>
    <dbReference type="NCBI Taxonomy" id="3020056"/>
    <lineage>
        <taxon>Bacteria</taxon>
        <taxon>Bacillati</taxon>
        <taxon>Bacillota</taxon>
        <taxon>Bacilli</taxon>
        <taxon>Bacillales</taxon>
        <taxon>Caryophanaceae</taxon>
        <taxon>Sporosarcina</taxon>
    </lineage>
</organism>
<dbReference type="InterPro" id="IPR051158">
    <property type="entry name" value="Metallophosphoesterase_sf"/>
</dbReference>
<dbReference type="InterPro" id="IPR004843">
    <property type="entry name" value="Calcineurin-like_PHP"/>
</dbReference>
<dbReference type="EMBL" id="CP116341">
    <property type="protein sequence ID" value="WOV85404.1"/>
    <property type="molecule type" value="Genomic_DNA"/>
</dbReference>
<evidence type="ECO:0000313" key="3">
    <source>
        <dbReference type="Proteomes" id="UP001303532"/>
    </source>
</evidence>
<reference evidence="2 3" key="1">
    <citation type="submission" date="2023-01" db="EMBL/GenBank/DDBJ databases">
        <title>Sporosarcina sp. nov., isolated from Korean tranditional fermented seafood 'Jeotgal'.</title>
        <authorList>
            <person name="Yang A.-I."/>
        </authorList>
    </citation>
    <scope>NUCLEOTIDE SEQUENCE [LARGE SCALE GENOMIC DNA]</scope>
    <source>
        <strain evidence="2 3">B2O-1</strain>
    </source>
</reference>
<name>A0ABZ0KYF4_9BACL</name>
<dbReference type="PANTHER" id="PTHR31302:SF32">
    <property type="entry name" value="PHOSPHOESTERASE"/>
    <property type="match status" value="1"/>
</dbReference>
<dbReference type="Pfam" id="PF00149">
    <property type="entry name" value="Metallophos"/>
    <property type="match status" value="1"/>
</dbReference>
<sequence length="265" mass="29588">MKFFWISIRTLFICLSILLGSMFYSAHRISLKTHRMNVKSVPENDAELTVFFISDVHRRRIPKKLLNKVQSRAGSVDLVIIGGDVAERGVPSDRVKNNVLKLSSLGPVYYVWGNNDREIGESAIRDIIAAVGGVVLDNKSVRIPEHPDWIISGADDPSSGNTNLKEAVGFEQDYMYQLVAVHNPSLFNKILQLSKPELLVGGHTHGGQIRFGPFGMQPRGEFKEQREYSQLISNGFGTTLVPLRFGAPPETHLITIQYKKRSGES</sequence>
<accession>A0ABZ0KYF4</accession>
<proteinExistence type="predicted"/>
<gene>
    <name evidence="2" type="ORF">PGH26_05565</name>
</gene>
<evidence type="ECO:0000259" key="1">
    <source>
        <dbReference type="Pfam" id="PF00149"/>
    </source>
</evidence>
<protein>
    <submittedName>
        <fullName evidence="2">Metallophosphoesterase</fullName>
    </submittedName>
</protein>
<dbReference type="RefSeq" id="WP_323693015.1">
    <property type="nucleotide sequence ID" value="NZ_CP116341.1"/>
</dbReference>
<dbReference type="InterPro" id="IPR029052">
    <property type="entry name" value="Metallo-depent_PP-like"/>
</dbReference>
<dbReference type="PANTHER" id="PTHR31302">
    <property type="entry name" value="TRANSMEMBRANE PROTEIN WITH METALLOPHOSPHOESTERASE DOMAIN-RELATED"/>
    <property type="match status" value="1"/>
</dbReference>
<feature type="domain" description="Calcineurin-like phosphoesterase" evidence="1">
    <location>
        <begin position="49"/>
        <end position="206"/>
    </location>
</feature>
<dbReference type="Proteomes" id="UP001303532">
    <property type="component" value="Chromosome"/>
</dbReference>
<evidence type="ECO:0000313" key="2">
    <source>
        <dbReference type="EMBL" id="WOV85404.1"/>
    </source>
</evidence>
<dbReference type="SUPFAM" id="SSF56300">
    <property type="entry name" value="Metallo-dependent phosphatases"/>
    <property type="match status" value="1"/>
</dbReference>
<keyword evidence="3" id="KW-1185">Reference proteome</keyword>